<organism evidence="1 3">
    <name type="scientific">Didymodactylos carnosus</name>
    <dbReference type="NCBI Taxonomy" id="1234261"/>
    <lineage>
        <taxon>Eukaryota</taxon>
        <taxon>Metazoa</taxon>
        <taxon>Spiralia</taxon>
        <taxon>Gnathifera</taxon>
        <taxon>Rotifera</taxon>
        <taxon>Eurotatoria</taxon>
        <taxon>Bdelloidea</taxon>
        <taxon>Philodinida</taxon>
        <taxon>Philodinidae</taxon>
        <taxon>Didymodactylos</taxon>
    </lineage>
</organism>
<dbReference type="EMBL" id="CAJNOK010063791">
    <property type="protein sequence ID" value="CAF1644916.1"/>
    <property type="molecule type" value="Genomic_DNA"/>
</dbReference>
<feature type="non-terminal residue" evidence="1">
    <location>
        <position position="1"/>
    </location>
</feature>
<dbReference type="Proteomes" id="UP000677228">
    <property type="component" value="Unassembled WGS sequence"/>
</dbReference>
<gene>
    <name evidence="1" type="ORF">OVA965_LOCUS44494</name>
    <name evidence="2" type="ORF">TMI583_LOCUS47331</name>
</gene>
<dbReference type="EMBL" id="CAJOBA010091214">
    <property type="protein sequence ID" value="CAF4485395.1"/>
    <property type="molecule type" value="Genomic_DNA"/>
</dbReference>
<proteinExistence type="predicted"/>
<dbReference type="Proteomes" id="UP000682733">
    <property type="component" value="Unassembled WGS sequence"/>
</dbReference>
<name>A0A8S2G6P4_9BILA</name>
<protein>
    <submittedName>
        <fullName evidence="1">Uncharacterized protein</fullName>
    </submittedName>
</protein>
<reference evidence="1" key="1">
    <citation type="submission" date="2021-02" db="EMBL/GenBank/DDBJ databases">
        <authorList>
            <person name="Nowell W R."/>
        </authorList>
    </citation>
    <scope>NUCLEOTIDE SEQUENCE</scope>
</reference>
<evidence type="ECO:0000313" key="1">
    <source>
        <dbReference type="EMBL" id="CAF1644916.1"/>
    </source>
</evidence>
<evidence type="ECO:0000313" key="2">
    <source>
        <dbReference type="EMBL" id="CAF4485395.1"/>
    </source>
</evidence>
<sequence>NNITSRQQASVVTLISWSKPLNELRNARQIMEIRNGKAIRDLLNDVKMNAIIGPVSEVSVLLIKRILDRTTDMLYTQIPALAQKIEDVTNLMEQYFLSFYNIDNVKDIVQNKKKERMPIIILTVKSNPLLIFIDFSCLHNACYPSKTFYNWN</sequence>
<evidence type="ECO:0000313" key="3">
    <source>
        <dbReference type="Proteomes" id="UP000677228"/>
    </source>
</evidence>
<comment type="caution">
    <text evidence="1">The sequence shown here is derived from an EMBL/GenBank/DDBJ whole genome shotgun (WGS) entry which is preliminary data.</text>
</comment>
<accession>A0A8S2G6P4</accession>
<dbReference type="AlphaFoldDB" id="A0A8S2G6P4"/>